<reference evidence="3 4" key="1">
    <citation type="submission" date="2015-08" db="EMBL/GenBank/DDBJ databases">
        <title>Comparative genomics of the Campylobacter concisus group.</title>
        <authorList>
            <person name="Yee E."/>
            <person name="Chapman M.H."/>
            <person name="Huynh S."/>
            <person name="Bono J.L."/>
            <person name="On S.L."/>
            <person name="St Leger J."/>
            <person name="Foster G."/>
            <person name="Parker C.T."/>
            <person name="Miller W.G."/>
        </authorList>
    </citation>
    <scope>NUCLEOTIDE SEQUENCE [LARGE SCALE GENOMIC DNA]</scope>
    <source>
        <strain evidence="3 4">RM9337</strain>
    </source>
</reference>
<dbReference type="InterPro" id="IPR000182">
    <property type="entry name" value="GNAT_dom"/>
</dbReference>
<dbReference type="RefSeq" id="WP_169936838.1">
    <property type="nucleotide sequence ID" value="NZ_CP012545.1"/>
</dbReference>
<keyword evidence="3" id="KW-0808">Transferase</keyword>
<evidence type="ECO:0000313" key="4">
    <source>
        <dbReference type="Proteomes" id="UP000650616"/>
    </source>
</evidence>
<dbReference type="InterPro" id="IPR016181">
    <property type="entry name" value="Acyl_CoA_acyltransferase"/>
</dbReference>
<dbReference type="GO" id="GO:0016747">
    <property type="term" value="F:acyltransferase activity, transferring groups other than amino-acyl groups"/>
    <property type="evidence" value="ECO:0007669"/>
    <property type="project" value="InterPro"/>
</dbReference>
<proteinExistence type="predicted"/>
<evidence type="ECO:0000313" key="3">
    <source>
        <dbReference type="EMBL" id="MBE3607869.1"/>
    </source>
</evidence>
<dbReference type="AlphaFoldDB" id="A0AAW3ZTP8"/>
<dbReference type="PROSITE" id="PS51186">
    <property type="entry name" value="GNAT"/>
    <property type="match status" value="1"/>
</dbReference>
<name>A0AAW3ZTP8_9BACT</name>
<reference evidence="2 5" key="2">
    <citation type="submission" date="2020-10" db="EMBL/GenBank/DDBJ databases">
        <title>Campylobacter californiensis sp. nov. isolated from cattle and feral swine in California.</title>
        <authorList>
            <person name="Miller W.G."/>
        </authorList>
    </citation>
    <scope>NUCLEOTIDE SEQUENCE [LARGE SCALE GENOMIC DNA]</scope>
    <source>
        <strain evidence="2 5">RM12919</strain>
    </source>
</reference>
<dbReference type="PANTHER" id="PTHR43415">
    <property type="entry name" value="SPERMIDINE N(1)-ACETYLTRANSFERASE"/>
    <property type="match status" value="1"/>
</dbReference>
<dbReference type="Proteomes" id="UP000650616">
    <property type="component" value="Unassembled WGS sequence"/>
</dbReference>
<dbReference type="Pfam" id="PF13302">
    <property type="entry name" value="Acetyltransf_3"/>
    <property type="match status" value="1"/>
</dbReference>
<evidence type="ECO:0000313" key="2">
    <source>
        <dbReference type="EMBL" id="MBE2987100.1"/>
    </source>
</evidence>
<gene>
    <name evidence="3" type="primary">pseH</name>
    <name evidence="2" type="ORF">CCAL12919_08230</name>
    <name evidence="3" type="ORF">CCAL9337_03875</name>
</gene>
<organism evidence="3 4">
    <name type="scientific">Campylobacter californiensis</name>
    <dbReference type="NCBI Taxonomy" id="1032243"/>
    <lineage>
        <taxon>Bacteria</taxon>
        <taxon>Pseudomonadati</taxon>
        <taxon>Campylobacterota</taxon>
        <taxon>Epsilonproteobacteria</taxon>
        <taxon>Campylobacterales</taxon>
        <taxon>Campylobacteraceae</taxon>
        <taxon>Campylobacter</taxon>
    </lineage>
</organism>
<comment type="caution">
    <text evidence="3">The sequence shown here is derived from an EMBL/GenBank/DDBJ whole genome shotgun (WGS) entry which is preliminary data.</text>
</comment>
<evidence type="ECO:0000313" key="5">
    <source>
        <dbReference type="Proteomes" id="UP001318760"/>
    </source>
</evidence>
<dbReference type="EC" id="2.3.1.202" evidence="3"/>
<feature type="domain" description="N-acetyltransferase" evidence="1">
    <location>
        <begin position="7"/>
        <end position="152"/>
    </location>
</feature>
<dbReference type="Gene3D" id="3.40.630.30">
    <property type="match status" value="1"/>
</dbReference>
<accession>A0AAW3ZTP8</accession>
<keyword evidence="3" id="KW-0012">Acyltransferase</keyword>
<protein>
    <submittedName>
        <fullName evidence="3">UDP-4-amino-4, 6-dideoxy-N-acetyl-beta-L-altrosamine N-acetyltransferase</fullName>
        <ecNumber evidence="3">2.3.1.202</ecNumber>
    </submittedName>
</protein>
<sequence length="154" mass="18227">MQEISLINFTDLNEQERMMILAWRNDERVAKFMKNRSVSQEEHLKFIESLKERGDKRYFLVKEGEIYIGVIDFIDITKDSCEFGIYANPKLKGKGQILMQTIIDYATKALKIKELKSCAYNENEKATNLYRKFGFEIYDKDEQMSYMSLYLNLA</sequence>
<dbReference type="InterPro" id="IPR020036">
    <property type="entry name" value="PseH"/>
</dbReference>
<dbReference type="PANTHER" id="PTHR43415:SF3">
    <property type="entry name" value="GNAT-FAMILY ACETYLTRANSFERASE"/>
    <property type="match status" value="1"/>
</dbReference>
<dbReference type="SUPFAM" id="SSF55729">
    <property type="entry name" value="Acyl-CoA N-acyltransferases (Nat)"/>
    <property type="match status" value="1"/>
</dbReference>
<dbReference type="EMBL" id="LIWG01000003">
    <property type="protein sequence ID" value="MBE3607869.1"/>
    <property type="molecule type" value="Genomic_DNA"/>
</dbReference>
<dbReference type="EMBL" id="JADBHS010000018">
    <property type="protein sequence ID" value="MBE2987100.1"/>
    <property type="molecule type" value="Genomic_DNA"/>
</dbReference>
<keyword evidence="4" id="KW-1185">Reference proteome</keyword>
<evidence type="ECO:0000259" key="1">
    <source>
        <dbReference type="PROSITE" id="PS51186"/>
    </source>
</evidence>
<dbReference type="NCBIfam" id="TIGR03585">
    <property type="entry name" value="PseH"/>
    <property type="match status" value="1"/>
</dbReference>
<dbReference type="Proteomes" id="UP001318760">
    <property type="component" value="Unassembled WGS sequence"/>
</dbReference>